<feature type="transmembrane region" description="Helical" evidence="1">
    <location>
        <begin position="592"/>
        <end position="614"/>
    </location>
</feature>
<name>D2VKW3_NAEGR</name>
<feature type="transmembrane region" description="Helical" evidence="1">
    <location>
        <begin position="369"/>
        <end position="388"/>
    </location>
</feature>
<feature type="transmembrane region" description="Helical" evidence="1">
    <location>
        <begin position="558"/>
        <end position="580"/>
    </location>
</feature>
<accession>D2VKW3</accession>
<dbReference type="SMART" id="SM00315">
    <property type="entry name" value="RGS"/>
    <property type="match status" value="1"/>
</dbReference>
<dbReference type="GeneID" id="8851735"/>
<proteinExistence type="predicted"/>
<feature type="transmembrane region" description="Helical" evidence="1">
    <location>
        <begin position="517"/>
        <end position="538"/>
    </location>
</feature>
<dbReference type="Gene3D" id="1.10.167.10">
    <property type="entry name" value="Regulator of G-protein Signalling 4, domain 2"/>
    <property type="match status" value="1"/>
</dbReference>
<keyword evidence="1" id="KW-0472">Membrane</keyword>
<reference evidence="4 5" key="1">
    <citation type="journal article" date="2010" name="Cell">
        <title>The genome of Naegleria gruberi illuminates early eukaryotic versatility.</title>
        <authorList>
            <person name="Fritz-Laylin L.K."/>
            <person name="Prochnik S.E."/>
            <person name="Ginger M.L."/>
            <person name="Dacks J.B."/>
            <person name="Carpenter M.L."/>
            <person name="Field M.C."/>
            <person name="Kuo A."/>
            <person name="Paredez A."/>
            <person name="Chapman J."/>
            <person name="Pham J."/>
            <person name="Shu S."/>
            <person name="Neupane R."/>
            <person name="Cipriano M."/>
            <person name="Mancuso J."/>
            <person name="Tu H."/>
            <person name="Salamov A."/>
            <person name="Lindquist E."/>
            <person name="Shapiro H."/>
            <person name="Lucas S."/>
            <person name="Grigoriev I.V."/>
            <person name="Cande W.Z."/>
            <person name="Fulton C."/>
            <person name="Rokhsar D.S."/>
            <person name="Dawson S.C."/>
        </authorList>
    </citation>
    <scope>NUCLEOTIDE SEQUENCE [LARGE SCALE GENOMIC DNA]</scope>
    <source>
        <strain evidence="4 5">NEG-M</strain>
    </source>
</reference>
<feature type="transmembrane region" description="Helical" evidence="1">
    <location>
        <begin position="428"/>
        <end position="454"/>
    </location>
</feature>
<dbReference type="PROSITE" id="PS50132">
    <property type="entry name" value="RGS"/>
    <property type="match status" value="1"/>
</dbReference>
<dbReference type="Proteomes" id="UP000006671">
    <property type="component" value="Unassembled WGS sequence"/>
</dbReference>
<keyword evidence="1" id="KW-1133">Transmembrane helix</keyword>
<dbReference type="Pfam" id="PF00615">
    <property type="entry name" value="RGS"/>
    <property type="match status" value="1"/>
</dbReference>
<dbReference type="EMBL" id="GG738879">
    <property type="protein sequence ID" value="EFC42436.1"/>
    <property type="molecule type" value="Genomic_DNA"/>
</dbReference>
<feature type="chain" id="PRO_5003037695" evidence="2">
    <location>
        <begin position="23"/>
        <end position="790"/>
    </location>
</feature>
<dbReference type="AlphaFoldDB" id="D2VKW3"/>
<gene>
    <name evidence="4" type="ORF">NAEGRDRAFT_69573</name>
</gene>
<sequence length="790" mass="90619">MKRLSPLLCLVFVIVWVNSALANSSSSFLLFETSMNVKQLNALKSDVVSHGYDYLTMFIWKSSINKFDWSSSEEQYNFTTLYQHSADFSYLEQRLSNNMLAQVKRVVSSTRSKSLQSVIPLGVKSLTQSSSSSTFSIGIDSAVSDEFSNFASFNNVRVDANSLLFSMNLQMCRLTNVYEDYDVMITTMSQFVNNIRYYREGSGKKKSASEYINTSDFYIVPLVPFSVVVNSDSIQSISVHSVSSNPISGSDQLEKLKNSGQALYVINNEKECFSNQLYFGDQSDKNSLLMLTRMGQLTSRDQSYLNTKFGSSIISYNTSLYNSLMDTLQKDYKNIRNGWTMNETISSLLTSSCHPCSTTYCITFNDNDYWIIPHFVICILYFSYLFLSRYFKRPAISRRLLVPIIPFLECVISEIAFMNFWDPICNRIFWYICMFVNCFSALLYVFTFVRFYYLKNLHFFMTRVQKESHIKLLKYLGSASFGLWVTPLASFIITLLLTAHGLPMFAIPTYSVHEESIIFYVVVVLCAGAIVLIVDVIVNRKYIKAKGIRSFLLFDDPFYLRIDMIAVVCALVAIIVYIILKLAATDALSPAVIGIPRFVANVFVILFCGGNALIGETWKDIKYRKQNKDLNENDENLNRSVLLQTYLQNADFHELFKHYCEKEFSGENMNLFDELEKLRSNGNKELKLEIIARIERDFIHPQSRYSVNISAEANNNFYGLLKTVKNKNSDNVSVTSGTSNGDSVKVEQMVKILSDDISTNMYDTFTRFCRSNEYVKWKHVYDLQKAQDRF</sequence>
<organism evidence="5">
    <name type="scientific">Naegleria gruberi</name>
    <name type="common">Amoeba</name>
    <dbReference type="NCBI Taxonomy" id="5762"/>
    <lineage>
        <taxon>Eukaryota</taxon>
        <taxon>Discoba</taxon>
        <taxon>Heterolobosea</taxon>
        <taxon>Tetramitia</taxon>
        <taxon>Eutetramitia</taxon>
        <taxon>Vahlkampfiidae</taxon>
        <taxon>Naegleria</taxon>
    </lineage>
</organism>
<feature type="transmembrane region" description="Helical" evidence="1">
    <location>
        <begin position="475"/>
        <end position="497"/>
    </location>
</feature>
<feature type="transmembrane region" description="Helical" evidence="1">
    <location>
        <begin position="400"/>
        <end position="422"/>
    </location>
</feature>
<dbReference type="SUPFAM" id="SSF48097">
    <property type="entry name" value="Regulator of G-protein signaling, RGS"/>
    <property type="match status" value="1"/>
</dbReference>
<keyword evidence="5" id="KW-1185">Reference proteome</keyword>
<dbReference type="InterPro" id="IPR016137">
    <property type="entry name" value="RGS"/>
</dbReference>
<evidence type="ECO:0000259" key="3">
    <source>
        <dbReference type="PROSITE" id="PS50132"/>
    </source>
</evidence>
<dbReference type="VEuPathDB" id="AmoebaDB:NAEGRDRAFT_69573"/>
<evidence type="ECO:0000256" key="1">
    <source>
        <dbReference type="SAM" id="Phobius"/>
    </source>
</evidence>
<dbReference type="InParanoid" id="D2VKW3"/>
<feature type="signal peptide" evidence="2">
    <location>
        <begin position="1"/>
        <end position="22"/>
    </location>
</feature>
<dbReference type="InterPro" id="IPR036305">
    <property type="entry name" value="RGS_sf"/>
</dbReference>
<protein>
    <submittedName>
        <fullName evidence="4">Predicted protein</fullName>
    </submittedName>
</protein>
<evidence type="ECO:0000256" key="2">
    <source>
        <dbReference type="SAM" id="SignalP"/>
    </source>
</evidence>
<keyword evidence="2" id="KW-0732">Signal</keyword>
<evidence type="ECO:0000313" key="5">
    <source>
        <dbReference type="Proteomes" id="UP000006671"/>
    </source>
</evidence>
<dbReference type="KEGG" id="ngr:NAEGRDRAFT_69573"/>
<keyword evidence="1" id="KW-0812">Transmembrane</keyword>
<dbReference type="RefSeq" id="XP_002675180.1">
    <property type="nucleotide sequence ID" value="XM_002675134.1"/>
</dbReference>
<dbReference type="InterPro" id="IPR044926">
    <property type="entry name" value="RGS_subdomain_2"/>
</dbReference>
<evidence type="ECO:0000313" key="4">
    <source>
        <dbReference type="EMBL" id="EFC42436.1"/>
    </source>
</evidence>
<feature type="domain" description="RGS" evidence="3">
    <location>
        <begin position="642"/>
        <end position="703"/>
    </location>
</feature>